<dbReference type="OrthoDB" id="107566at2157"/>
<dbReference type="EMBL" id="CP009506">
    <property type="protein sequence ID" value="AKB30609.1"/>
    <property type="molecule type" value="Genomic_DNA"/>
</dbReference>
<proteinExistence type="predicted"/>
<evidence type="ECO:0000256" key="1">
    <source>
        <dbReference type="SAM" id="Phobius"/>
    </source>
</evidence>
<dbReference type="Pfam" id="PF07895">
    <property type="entry name" value="DUF1673"/>
    <property type="match status" value="1"/>
</dbReference>
<evidence type="ECO:0000313" key="2">
    <source>
        <dbReference type="EMBL" id="AKB30609.1"/>
    </source>
</evidence>
<dbReference type="RefSeq" id="WP_048174317.1">
    <property type="nucleotide sequence ID" value="NZ_CP009506.1"/>
</dbReference>
<keyword evidence="1" id="KW-1133">Transmembrane helix</keyword>
<dbReference type="InterPro" id="IPR012874">
    <property type="entry name" value="DUF1673_METspp"/>
</dbReference>
<keyword evidence="1" id="KW-0812">Transmembrane</keyword>
<feature type="transmembrane region" description="Helical" evidence="1">
    <location>
        <begin position="131"/>
        <end position="148"/>
    </location>
</feature>
<dbReference type="HOGENOM" id="CLU_1363666_0_0_2"/>
<dbReference type="PATRIC" id="fig|1434120.4.peg.5040"/>
<name>A0A0E3PBC6_9EURY</name>
<accession>A0A0E3PBC6</accession>
<dbReference type="KEGG" id="msw:MSSIT_3890"/>
<protein>
    <recommendedName>
        <fullName evidence="4">DUF1673 domain-containing protein</fullName>
    </recommendedName>
</protein>
<gene>
    <name evidence="2" type="ORF">MSSIT_3890</name>
</gene>
<feature type="transmembrane region" description="Helical" evidence="1">
    <location>
        <begin position="64"/>
        <end position="83"/>
    </location>
</feature>
<reference evidence="2 3" key="1">
    <citation type="submission" date="2014-07" db="EMBL/GenBank/DDBJ databases">
        <title>Methanogenic archaea and the global carbon cycle.</title>
        <authorList>
            <person name="Henriksen J.R."/>
            <person name="Luke J."/>
            <person name="Reinhart S."/>
            <person name="Benedict M.N."/>
            <person name="Youngblut N.D."/>
            <person name="Metcalf M.E."/>
            <person name="Whitaker R.J."/>
            <person name="Metcalf W.W."/>
        </authorList>
    </citation>
    <scope>NUCLEOTIDE SEQUENCE [LARGE SCALE GENOMIC DNA]</scope>
    <source>
        <strain evidence="2 3">T4/M</strain>
    </source>
</reference>
<sequence>MPAKILVFDQIKKFMGWCPNARASEARQHSNLENFASELPDRARGENEDLKNPGWLRKTSTYTLLINAFLSLTYFLVIDQLGINLTLSANLILLLSGFFIALFFVIFDWKKQMQRYDALVKHPVIDYSDKKLYYILAAVLFILIYNFYIENQGLDLQAMFSFVGGLVVGIWSFYFQLIYWEKKNHKTIYFDKSYGTWKKSYIIRERK</sequence>
<feature type="transmembrane region" description="Helical" evidence="1">
    <location>
        <begin position="89"/>
        <end position="110"/>
    </location>
</feature>
<organism evidence="2 3">
    <name type="scientific">Methanosarcina siciliae T4/M</name>
    <dbReference type="NCBI Taxonomy" id="1434120"/>
    <lineage>
        <taxon>Archaea</taxon>
        <taxon>Methanobacteriati</taxon>
        <taxon>Methanobacteriota</taxon>
        <taxon>Stenosarchaea group</taxon>
        <taxon>Methanomicrobia</taxon>
        <taxon>Methanosarcinales</taxon>
        <taxon>Methanosarcinaceae</taxon>
        <taxon>Methanosarcina</taxon>
    </lineage>
</organism>
<dbReference type="Proteomes" id="UP000033111">
    <property type="component" value="Chromosome"/>
</dbReference>
<dbReference type="GeneID" id="24862843"/>
<keyword evidence="3" id="KW-1185">Reference proteome</keyword>
<keyword evidence="1" id="KW-0472">Membrane</keyword>
<feature type="transmembrane region" description="Helical" evidence="1">
    <location>
        <begin position="160"/>
        <end position="180"/>
    </location>
</feature>
<evidence type="ECO:0008006" key="4">
    <source>
        <dbReference type="Google" id="ProtNLM"/>
    </source>
</evidence>
<evidence type="ECO:0000313" key="3">
    <source>
        <dbReference type="Proteomes" id="UP000033111"/>
    </source>
</evidence>
<dbReference type="AlphaFoldDB" id="A0A0E3PBC6"/>